<feature type="binding site" evidence="7">
    <location>
        <position position="142"/>
    </location>
    <ligand>
        <name>Zn(2+)</name>
        <dbReference type="ChEBI" id="CHEBI:29105"/>
        <label>2</label>
    </ligand>
</feature>
<evidence type="ECO:0000256" key="7">
    <source>
        <dbReference type="HAMAP-Rule" id="MF_00152"/>
    </source>
</evidence>
<evidence type="ECO:0000313" key="9">
    <source>
        <dbReference type="EMBL" id="QNM04826.1"/>
    </source>
</evidence>
<accession>A0A7G9G1Z4</accession>
<dbReference type="AlphaFoldDB" id="A0A7G9G1Z4"/>
<dbReference type="Proteomes" id="UP000515823">
    <property type="component" value="Chromosome"/>
</dbReference>
<dbReference type="RefSeq" id="WP_249301523.1">
    <property type="nucleotide sequence ID" value="NZ_CP060634.1"/>
</dbReference>
<dbReference type="KEGG" id="qdo:H9Q78_10235"/>
<keyword evidence="7" id="KW-0255">Endonuclease</keyword>
<dbReference type="PANTHER" id="PTHR21445:SF0">
    <property type="entry name" value="APURINIC-APYRIMIDINIC ENDONUCLEASE"/>
    <property type="match status" value="1"/>
</dbReference>
<feature type="binding site" evidence="7">
    <location>
        <position position="107"/>
    </location>
    <ligand>
        <name>Zn(2+)</name>
        <dbReference type="ChEBI" id="CHEBI:29105"/>
        <label>1</label>
    </ligand>
</feature>
<dbReference type="GO" id="GO:0003906">
    <property type="term" value="F:DNA-(apurinic or apyrimidinic site) endonuclease activity"/>
    <property type="evidence" value="ECO:0007669"/>
    <property type="project" value="TreeGrafter"/>
</dbReference>
<comment type="cofactor">
    <cofactor evidence="7">
        <name>Zn(2+)</name>
        <dbReference type="ChEBI" id="CHEBI:29105"/>
    </cofactor>
    <text evidence="7">Binds 3 Zn(2+) ions.</text>
</comment>
<evidence type="ECO:0000256" key="1">
    <source>
        <dbReference type="ARBA" id="ARBA00005340"/>
    </source>
</evidence>
<feature type="binding site" evidence="7">
    <location>
        <position position="67"/>
    </location>
    <ligand>
        <name>Zn(2+)</name>
        <dbReference type="ChEBI" id="CHEBI:29105"/>
        <label>1</label>
    </ligand>
</feature>
<evidence type="ECO:0000256" key="5">
    <source>
        <dbReference type="ARBA" id="ARBA00022833"/>
    </source>
</evidence>
<feature type="binding site" evidence="7">
    <location>
        <position position="224"/>
    </location>
    <ligand>
        <name>Zn(2+)</name>
        <dbReference type="ChEBI" id="CHEBI:29105"/>
        <label>3</label>
    </ligand>
</feature>
<dbReference type="GO" id="GO:0006284">
    <property type="term" value="P:base-excision repair"/>
    <property type="evidence" value="ECO:0007669"/>
    <property type="project" value="TreeGrafter"/>
</dbReference>
<keyword evidence="7" id="KW-0540">Nuclease</keyword>
<name>A0A7G9G1Z4_9FIRM</name>
<gene>
    <name evidence="7" type="primary">nfo</name>
    <name evidence="9" type="ORF">H9Q78_10235</name>
</gene>
<dbReference type="PROSITE" id="PS00730">
    <property type="entry name" value="AP_NUCLEASE_F2_2"/>
    <property type="match status" value="1"/>
</dbReference>
<dbReference type="GO" id="GO:0008833">
    <property type="term" value="F:deoxyribonuclease IV (phage-T4-induced) activity"/>
    <property type="evidence" value="ECO:0007669"/>
    <property type="project" value="UniProtKB-UniRule"/>
</dbReference>
<comment type="similarity">
    <text evidence="1 7">Belongs to the AP endonuclease 2 family.</text>
</comment>
<feature type="binding site" evidence="7">
    <location>
        <position position="179"/>
    </location>
    <ligand>
        <name>Zn(2+)</name>
        <dbReference type="ChEBI" id="CHEBI:29105"/>
        <label>3</label>
    </ligand>
</feature>
<dbReference type="PROSITE" id="PS00731">
    <property type="entry name" value="AP_NUCLEASE_F2_3"/>
    <property type="match status" value="1"/>
</dbReference>
<dbReference type="HAMAP" id="MF_00152">
    <property type="entry name" value="Nfo"/>
    <property type="match status" value="1"/>
</dbReference>
<dbReference type="GO" id="GO:0008081">
    <property type="term" value="F:phosphoric diester hydrolase activity"/>
    <property type="evidence" value="ECO:0007669"/>
    <property type="project" value="TreeGrafter"/>
</dbReference>
<dbReference type="Pfam" id="PF01261">
    <property type="entry name" value="AP_endonuc_2"/>
    <property type="match status" value="1"/>
</dbReference>
<dbReference type="NCBIfam" id="TIGR00587">
    <property type="entry name" value="nfo"/>
    <property type="match status" value="1"/>
</dbReference>
<dbReference type="CDD" id="cd00019">
    <property type="entry name" value="AP2Ec"/>
    <property type="match status" value="1"/>
</dbReference>
<evidence type="ECO:0000256" key="4">
    <source>
        <dbReference type="ARBA" id="ARBA00022801"/>
    </source>
</evidence>
<feature type="domain" description="Xylose isomerase-like TIM barrel" evidence="8">
    <location>
        <begin position="20"/>
        <end position="273"/>
    </location>
</feature>
<dbReference type="FunFam" id="3.20.20.150:FF:000001">
    <property type="entry name" value="Probable endonuclease 4"/>
    <property type="match status" value="1"/>
</dbReference>
<protein>
    <recommendedName>
        <fullName evidence="7">Probable endonuclease 4</fullName>
        <ecNumber evidence="7">3.1.21.2</ecNumber>
    </recommendedName>
    <alternativeName>
        <fullName evidence="7">Endodeoxyribonuclease IV</fullName>
    </alternativeName>
    <alternativeName>
        <fullName evidence="7">Endonuclease IV</fullName>
    </alternativeName>
</protein>
<feature type="binding site" evidence="7">
    <location>
        <position position="142"/>
    </location>
    <ligand>
        <name>Zn(2+)</name>
        <dbReference type="ChEBI" id="CHEBI:29105"/>
        <label>1</label>
    </ligand>
</feature>
<dbReference type="InterPro" id="IPR018246">
    <property type="entry name" value="AP_endonuc_F2_Zn_BS"/>
</dbReference>
<dbReference type="EMBL" id="CP060634">
    <property type="protein sequence ID" value="QNM04826.1"/>
    <property type="molecule type" value="Genomic_DNA"/>
</dbReference>
<dbReference type="SUPFAM" id="SSF51658">
    <property type="entry name" value="Xylose isomerase-like"/>
    <property type="match status" value="1"/>
</dbReference>
<dbReference type="PROSITE" id="PS51432">
    <property type="entry name" value="AP_NUCLEASE_F2_4"/>
    <property type="match status" value="1"/>
</dbReference>
<keyword evidence="4 7" id="KW-0378">Hydrolase</keyword>
<organism evidence="9 10">
    <name type="scientific">Qiania dongpingensis</name>
    <dbReference type="NCBI Taxonomy" id="2763669"/>
    <lineage>
        <taxon>Bacteria</taxon>
        <taxon>Bacillati</taxon>
        <taxon>Bacillota</taxon>
        <taxon>Clostridia</taxon>
        <taxon>Lachnospirales</taxon>
        <taxon>Lachnospiraceae</taxon>
        <taxon>Qiania</taxon>
    </lineage>
</organism>
<feature type="binding site" evidence="7">
    <location>
        <position position="256"/>
    </location>
    <ligand>
        <name>Zn(2+)</name>
        <dbReference type="ChEBI" id="CHEBI:29105"/>
        <label>2</label>
    </ligand>
</feature>
<dbReference type="SMART" id="SM00518">
    <property type="entry name" value="AP2Ec"/>
    <property type="match status" value="1"/>
</dbReference>
<comment type="function">
    <text evidence="7">Endonuclease IV plays a role in DNA repair. It cleaves phosphodiester bonds at apurinic or apyrimidinic (AP) sites, generating a 3'-hydroxyl group and a 5'-terminal sugar phosphate.</text>
</comment>
<dbReference type="PANTHER" id="PTHR21445">
    <property type="entry name" value="ENDONUCLEASE IV ENDODEOXYRIBONUCLEASE IV"/>
    <property type="match status" value="1"/>
</dbReference>
<sequence>MIFAGSHISSAKGYTAMGKQIEKLGGNTFGFFTRNPRGGKAKEIKPEDVEGFLEISARLKFGPLVAHAPYTLNACAAKENLRDFARDVMRDDLKRLEYTPGNYYNFHPGCHVGQGTEKGIELIAEILNEIITPEQHTVVLLETMAGKGSEIGGRFEELREILDRVDLSDKIGVCLDTCHVWDAGYDIVDDLDGVLGEFDRVIGLSRLKALHTNDSQNPRGSHKDRHATLGNGTIGRDAFARLVNHPAVQGLPCIMETPNDDAGWTEEIAFMKDACIQRGRSGTSEQEARQ</sequence>
<dbReference type="EC" id="3.1.21.2" evidence="7"/>
<reference evidence="9 10" key="1">
    <citation type="submission" date="2020-08" db="EMBL/GenBank/DDBJ databases">
        <authorList>
            <person name="Liu C."/>
            <person name="Sun Q."/>
        </authorList>
    </citation>
    <scope>NUCLEOTIDE SEQUENCE [LARGE SCALE GENOMIC DNA]</scope>
    <source>
        <strain evidence="9 10">NSJ-38</strain>
    </source>
</reference>
<keyword evidence="2 7" id="KW-0479">Metal-binding</keyword>
<dbReference type="InterPro" id="IPR013022">
    <property type="entry name" value="Xyl_isomerase-like_TIM-brl"/>
</dbReference>
<proteinExistence type="inferred from homology"/>
<dbReference type="InterPro" id="IPR001719">
    <property type="entry name" value="AP_endonuc_2"/>
</dbReference>
<evidence type="ECO:0000256" key="3">
    <source>
        <dbReference type="ARBA" id="ARBA00022763"/>
    </source>
</evidence>
<evidence type="ECO:0000256" key="2">
    <source>
        <dbReference type="ARBA" id="ARBA00022723"/>
    </source>
</evidence>
<dbReference type="GO" id="GO:0008270">
    <property type="term" value="F:zinc ion binding"/>
    <property type="evidence" value="ECO:0007669"/>
    <property type="project" value="UniProtKB-UniRule"/>
</dbReference>
<dbReference type="InterPro" id="IPR036237">
    <property type="entry name" value="Xyl_isomerase-like_sf"/>
</dbReference>
<feature type="binding site" evidence="7">
    <location>
        <position position="176"/>
    </location>
    <ligand>
        <name>Zn(2+)</name>
        <dbReference type="ChEBI" id="CHEBI:29105"/>
        <label>2</label>
    </ligand>
</feature>
<comment type="catalytic activity">
    <reaction evidence="7">
        <text>Endonucleolytic cleavage to 5'-phosphooligonucleotide end-products.</text>
        <dbReference type="EC" id="3.1.21.2"/>
    </reaction>
</comment>
<keyword evidence="5 7" id="KW-0862">Zinc</keyword>
<dbReference type="GO" id="GO:0003677">
    <property type="term" value="F:DNA binding"/>
    <property type="evidence" value="ECO:0007669"/>
    <property type="project" value="InterPro"/>
</dbReference>
<feature type="binding site" evidence="7">
    <location>
        <position position="226"/>
    </location>
    <ligand>
        <name>Zn(2+)</name>
        <dbReference type="ChEBI" id="CHEBI:29105"/>
        <label>3</label>
    </ligand>
</feature>
<dbReference type="Gene3D" id="3.20.20.150">
    <property type="entry name" value="Divalent-metal-dependent TIM barrel enzymes"/>
    <property type="match status" value="1"/>
</dbReference>
<evidence type="ECO:0000259" key="8">
    <source>
        <dbReference type="Pfam" id="PF01261"/>
    </source>
</evidence>
<feature type="binding site" evidence="7">
    <location>
        <position position="211"/>
    </location>
    <ligand>
        <name>Zn(2+)</name>
        <dbReference type="ChEBI" id="CHEBI:29105"/>
        <label>2</label>
    </ligand>
</feature>
<keyword evidence="6 7" id="KW-0234">DNA repair</keyword>
<keyword evidence="10" id="KW-1185">Reference proteome</keyword>
<keyword evidence="3 7" id="KW-0227">DNA damage</keyword>
<evidence type="ECO:0000313" key="10">
    <source>
        <dbReference type="Proteomes" id="UP000515823"/>
    </source>
</evidence>
<evidence type="ECO:0000256" key="6">
    <source>
        <dbReference type="ARBA" id="ARBA00023204"/>
    </source>
</evidence>